<dbReference type="Gene3D" id="3.40.50.1820">
    <property type="entry name" value="alpha/beta hydrolase"/>
    <property type="match status" value="1"/>
</dbReference>
<dbReference type="SUPFAM" id="SSF53474">
    <property type="entry name" value="alpha/beta-Hydrolases"/>
    <property type="match status" value="1"/>
</dbReference>
<dbReference type="PANTHER" id="PTHR43194:SF5">
    <property type="entry name" value="PIMELOYL-[ACYL-CARRIER PROTEIN] METHYL ESTER ESTERASE"/>
    <property type="match status" value="1"/>
</dbReference>
<dbReference type="Proteomes" id="UP000001317">
    <property type="component" value="Chromosome"/>
</dbReference>
<dbReference type="Pfam" id="PF12697">
    <property type="entry name" value="Abhydrolase_6"/>
    <property type="match status" value="1"/>
</dbReference>
<dbReference type="AlphaFoldDB" id="B0TJG5"/>
<dbReference type="InterPro" id="IPR050228">
    <property type="entry name" value="Carboxylesterase_BioH"/>
</dbReference>
<accession>B0TJG5</accession>
<proteinExistence type="predicted"/>
<gene>
    <name evidence="2" type="ordered locus">Shal_2403</name>
</gene>
<dbReference type="KEGG" id="shl:Shal_2403"/>
<feature type="domain" description="AB hydrolase-1" evidence="1">
    <location>
        <begin position="4"/>
        <end position="255"/>
    </location>
</feature>
<dbReference type="eggNOG" id="COG2267">
    <property type="taxonomic scope" value="Bacteria"/>
</dbReference>
<dbReference type="HOGENOM" id="CLU_075806_0_0_6"/>
<name>B0TJG5_SHEHH</name>
<dbReference type="STRING" id="458817.Shal_2403"/>
<dbReference type="GO" id="GO:0016787">
    <property type="term" value="F:hydrolase activity"/>
    <property type="evidence" value="ECO:0007669"/>
    <property type="project" value="UniProtKB-KW"/>
</dbReference>
<evidence type="ECO:0000313" key="2">
    <source>
        <dbReference type="EMBL" id="ABZ76961.1"/>
    </source>
</evidence>
<evidence type="ECO:0000259" key="1">
    <source>
        <dbReference type="Pfam" id="PF12697"/>
    </source>
</evidence>
<keyword evidence="3" id="KW-1185">Reference proteome</keyword>
<dbReference type="InterPro" id="IPR029058">
    <property type="entry name" value="AB_hydrolase_fold"/>
</dbReference>
<dbReference type="InterPro" id="IPR000073">
    <property type="entry name" value="AB_hydrolase_1"/>
</dbReference>
<sequence>MATVVLVRGLMRDKRHWIGFERMLKQTVLANHDVISVDTLGNGELASKTSPLNIEVYAEDLCCRLRSVEDKDCYLVGLSMGGMIALEAAARQYGANGNEIALKMADADVKIRGIALINTSAANLSPWFKRFQLRGLLFGFKSRLKGAGINAIEATVVALTSYKQNHNRKLVRNWSRYRVERKTRLVNVLRQFWACSQFICPKKLYAPVVILSGTKDKLVHPDCSQKLAQYYQSKLIEFDQAGHDLSLDSPQKLCEVLIKAFLLEH</sequence>
<keyword evidence="2" id="KW-0378">Hydrolase</keyword>
<evidence type="ECO:0000313" key="3">
    <source>
        <dbReference type="Proteomes" id="UP000001317"/>
    </source>
</evidence>
<dbReference type="RefSeq" id="WP_012277489.1">
    <property type="nucleotide sequence ID" value="NC_010334.1"/>
</dbReference>
<protein>
    <submittedName>
        <fullName evidence="2">Alpha/beta hydrolase fold</fullName>
    </submittedName>
</protein>
<reference evidence="2" key="1">
    <citation type="submission" date="2008-01" db="EMBL/GenBank/DDBJ databases">
        <title>Complete sequence of Shewanella halifaxensis HAW-EB4.</title>
        <authorList>
            <consortium name="US DOE Joint Genome Institute"/>
            <person name="Copeland A."/>
            <person name="Lucas S."/>
            <person name="Lapidus A."/>
            <person name="Glavina del Rio T."/>
            <person name="Dalin E."/>
            <person name="Tice H."/>
            <person name="Bruce D."/>
            <person name="Goodwin L."/>
            <person name="Pitluck S."/>
            <person name="Sims D."/>
            <person name="Brettin T."/>
            <person name="Detter J.C."/>
            <person name="Han C."/>
            <person name="Kuske C.R."/>
            <person name="Schmutz J."/>
            <person name="Larimer F."/>
            <person name="Land M."/>
            <person name="Hauser L."/>
            <person name="Kyrpides N."/>
            <person name="Kim E."/>
            <person name="Zhao J.-S."/>
            <person name="Richardson P."/>
        </authorList>
    </citation>
    <scope>NUCLEOTIDE SEQUENCE [LARGE SCALE GENOMIC DNA]</scope>
    <source>
        <strain evidence="2">HAW-EB4</strain>
    </source>
</reference>
<dbReference type="EMBL" id="CP000931">
    <property type="protein sequence ID" value="ABZ76961.1"/>
    <property type="molecule type" value="Genomic_DNA"/>
</dbReference>
<organism evidence="2 3">
    <name type="scientific">Shewanella halifaxensis (strain HAW-EB4)</name>
    <dbReference type="NCBI Taxonomy" id="458817"/>
    <lineage>
        <taxon>Bacteria</taxon>
        <taxon>Pseudomonadati</taxon>
        <taxon>Pseudomonadota</taxon>
        <taxon>Gammaproteobacteria</taxon>
        <taxon>Alteromonadales</taxon>
        <taxon>Shewanellaceae</taxon>
        <taxon>Shewanella</taxon>
    </lineage>
</organism>
<dbReference type="OrthoDB" id="5290302at2"/>
<dbReference type="PANTHER" id="PTHR43194">
    <property type="entry name" value="HYDROLASE ALPHA/BETA FOLD FAMILY"/>
    <property type="match status" value="1"/>
</dbReference>